<dbReference type="PANTHER" id="PTHR31286">
    <property type="entry name" value="GLYCINE-RICH CELL WALL STRUCTURAL PROTEIN 1.8-LIKE"/>
    <property type="match status" value="1"/>
</dbReference>
<gene>
    <name evidence="3" type="ORF">TAV2_LOCUS25979</name>
</gene>
<sequence length="311" mass="34225">MMSAQANPWFSNGRSSSSNPGNPNPPSPPPHLPPDPPDSPSLDPTLFSPLSSPKPLSSLVLKANLQIGSTLKPADFAPSSPLTILTAVEIGSLLKKFTTVHPLSGNENSRSQITIQKGISKPFTSEANFEVSATLDADEVFQRGSALHKEFIVGYFCGNCPSYGLVQSFLNDMWGKGKKIEVHMFPLETKMLVRIPNEFIRSKVLQKHIWHVEMTMFHIAAWSAESYNVSPSLLKIPIWAYLKGVPFDQMHNEDLSPIAGKIGEPIEMDDWTKELTNVCVAHVKVAANLSKTLSMTMELLRQSSKVFNVTV</sequence>
<feature type="compositionally biased region" description="Polar residues" evidence="1">
    <location>
        <begin position="1"/>
        <end position="14"/>
    </location>
</feature>
<proteinExistence type="predicted"/>
<protein>
    <recommendedName>
        <fullName evidence="2">DUF4283 domain-containing protein</fullName>
    </recommendedName>
</protein>
<organism evidence="3 4">
    <name type="scientific">Thlaspi arvense</name>
    <name type="common">Field penny-cress</name>
    <dbReference type="NCBI Taxonomy" id="13288"/>
    <lineage>
        <taxon>Eukaryota</taxon>
        <taxon>Viridiplantae</taxon>
        <taxon>Streptophyta</taxon>
        <taxon>Embryophyta</taxon>
        <taxon>Tracheophyta</taxon>
        <taxon>Spermatophyta</taxon>
        <taxon>Magnoliopsida</taxon>
        <taxon>eudicotyledons</taxon>
        <taxon>Gunneridae</taxon>
        <taxon>Pentapetalae</taxon>
        <taxon>rosids</taxon>
        <taxon>malvids</taxon>
        <taxon>Brassicales</taxon>
        <taxon>Brassicaceae</taxon>
        <taxon>Thlaspideae</taxon>
        <taxon>Thlaspi</taxon>
    </lineage>
</organism>
<dbReference type="InterPro" id="IPR040256">
    <property type="entry name" value="At4g02000-like"/>
</dbReference>
<dbReference type="EMBL" id="OU466863">
    <property type="protein sequence ID" value="CAH2079385.1"/>
    <property type="molecule type" value="Genomic_DNA"/>
</dbReference>
<dbReference type="AlphaFoldDB" id="A0AAU9T9L3"/>
<evidence type="ECO:0000313" key="3">
    <source>
        <dbReference type="EMBL" id="CAH2079385.1"/>
    </source>
</evidence>
<dbReference type="Pfam" id="PF14111">
    <property type="entry name" value="DUF4283"/>
    <property type="match status" value="1"/>
</dbReference>
<evidence type="ECO:0000256" key="1">
    <source>
        <dbReference type="SAM" id="MobiDB-lite"/>
    </source>
</evidence>
<feature type="domain" description="DUF4283" evidence="2">
    <location>
        <begin position="146"/>
        <end position="225"/>
    </location>
</feature>
<keyword evidence="4" id="KW-1185">Reference proteome</keyword>
<dbReference type="InterPro" id="IPR025558">
    <property type="entry name" value="DUF4283"/>
</dbReference>
<feature type="compositionally biased region" description="Pro residues" evidence="1">
    <location>
        <begin position="22"/>
        <end position="39"/>
    </location>
</feature>
<name>A0AAU9T9L3_THLAR</name>
<accession>A0AAU9T9L3</accession>
<evidence type="ECO:0000313" key="4">
    <source>
        <dbReference type="Proteomes" id="UP000836841"/>
    </source>
</evidence>
<reference evidence="3 4" key="1">
    <citation type="submission" date="2022-03" db="EMBL/GenBank/DDBJ databases">
        <authorList>
            <person name="Nunn A."/>
            <person name="Chopra R."/>
            <person name="Nunn A."/>
            <person name="Contreras Garrido A."/>
        </authorList>
    </citation>
    <scope>NUCLEOTIDE SEQUENCE [LARGE SCALE GENOMIC DNA]</scope>
</reference>
<evidence type="ECO:0000259" key="2">
    <source>
        <dbReference type="Pfam" id="PF14111"/>
    </source>
</evidence>
<feature type="region of interest" description="Disordered" evidence="1">
    <location>
        <begin position="1"/>
        <end position="48"/>
    </location>
</feature>
<dbReference type="PANTHER" id="PTHR31286:SF90">
    <property type="entry name" value="DUF4283 DOMAIN-CONTAINING PROTEIN"/>
    <property type="match status" value="1"/>
</dbReference>
<dbReference type="Proteomes" id="UP000836841">
    <property type="component" value="Chromosome 7"/>
</dbReference>